<comment type="caution">
    <text evidence="3">The sequence shown here is derived from an EMBL/GenBank/DDBJ whole genome shotgun (WGS) entry which is preliminary data.</text>
</comment>
<organism evidence="3">
    <name type="scientific">bioreactor metagenome</name>
    <dbReference type="NCBI Taxonomy" id="1076179"/>
    <lineage>
        <taxon>unclassified sequences</taxon>
        <taxon>metagenomes</taxon>
        <taxon>ecological metagenomes</taxon>
    </lineage>
</organism>
<dbReference type="PANTHER" id="PTHR37294">
    <property type="entry name" value="3'-5' EXORIBONUCLEASE YHAM"/>
    <property type="match status" value="1"/>
</dbReference>
<dbReference type="EC" id="3.1.-.-" evidence="3"/>
<evidence type="ECO:0000259" key="2">
    <source>
        <dbReference type="PROSITE" id="PS51831"/>
    </source>
</evidence>
<dbReference type="InterPro" id="IPR006674">
    <property type="entry name" value="HD_domain"/>
</dbReference>
<dbReference type="InterPro" id="IPR003607">
    <property type="entry name" value="HD/PDEase_dom"/>
</dbReference>
<dbReference type="InterPro" id="IPR050798">
    <property type="entry name" value="YhaM_exoribonuc/phosphodiest"/>
</dbReference>
<dbReference type="InterPro" id="IPR006675">
    <property type="entry name" value="HDIG_dom"/>
</dbReference>
<dbReference type="CDD" id="cd04492">
    <property type="entry name" value="YhaM_OBF_like"/>
    <property type="match status" value="1"/>
</dbReference>
<dbReference type="SMART" id="SM00471">
    <property type="entry name" value="HDc"/>
    <property type="match status" value="1"/>
</dbReference>
<protein>
    <submittedName>
        <fullName evidence="3">3'-5' exoribonuclease YhaM</fullName>
        <ecNumber evidence="3">3.1.-.-</ecNumber>
    </submittedName>
</protein>
<name>A0A644T041_9ZZZZ</name>
<dbReference type="Pfam" id="PF01966">
    <property type="entry name" value="HD"/>
    <property type="match status" value="1"/>
</dbReference>
<dbReference type="SUPFAM" id="SSF109604">
    <property type="entry name" value="HD-domain/PDEase-like"/>
    <property type="match status" value="1"/>
</dbReference>
<dbReference type="Gene3D" id="1.10.3210.10">
    <property type="entry name" value="Hypothetical protein af1432"/>
    <property type="match status" value="1"/>
</dbReference>
<reference evidence="3" key="1">
    <citation type="submission" date="2019-08" db="EMBL/GenBank/DDBJ databases">
        <authorList>
            <person name="Kucharzyk K."/>
            <person name="Murdoch R.W."/>
            <person name="Higgins S."/>
            <person name="Loffler F."/>
        </authorList>
    </citation>
    <scope>NUCLEOTIDE SEQUENCE</scope>
</reference>
<dbReference type="GO" id="GO:0031125">
    <property type="term" value="P:rRNA 3'-end processing"/>
    <property type="evidence" value="ECO:0007669"/>
    <property type="project" value="TreeGrafter"/>
</dbReference>
<evidence type="ECO:0000313" key="3">
    <source>
        <dbReference type="EMBL" id="MPL60265.1"/>
    </source>
</evidence>
<dbReference type="AlphaFoldDB" id="A0A644T041"/>
<sequence>MTSLHIHQFPVKGNACRAGNGLTLQFFRRAQCPGKRKTYFVCPSAPVAHMGRRSQEGSPDPLCFRQVAAGLWAVYALAELHARQRVQASRIGKIKAQGGKGNVSPVEHVFVRVRFNGFRRNFALKPPVGRAARVQAFRVGVYPHGAGLRADAQAFDLVQRAGRIVDVDDPAAAQLRPVDALGQRHQMPGLRQQIAVFDLVAVVRNSNARQIFVGRLRGSAHRAGIQNVRADVGPCVDARDDHVGLFGQELPKSQFDAVRGCAVNTQTLEVGFFKIHGAYRFEYGQRVPHARLLGHGGHHMHCMPCFKQGGVKRAQAARPDAVIVGQKNVHLTIPRKEGKFGLRPAWFQCFARPANFGSSASGAMPAWKTAYARRRYAPLERYMEKGCYVKEIGPASEARGIFVVTQAAQGQSRNGPYWRLTLADASGSLEAKIWHPLSAEFSEIAAGTLVWAEGRAGLYRDQVQLTVEQMRLLSDEECAAVDHAALMPASPFPLDEMLDELLDLIKKEFVHTPWRKLVQGFFNNDEMRAAFRVCPAAKGVHHAYVGGLLEHTLSVFKLCRRIADHYPELDRQTFLAGALFHDIGKLREFSGGIANDYTDEGRLLGHLMLGIEMLEPYLAKSGLEEPLQRHLKHLILSHHGELEFGAVRVPHTPEAMALHYADNLDAKMAQCRGLFAQIEGEGEAWTPWQATLGRPVHRAARTPDKAAPATRKKAVKEECLSLLKV</sequence>
<evidence type="ECO:0000256" key="1">
    <source>
        <dbReference type="ARBA" id="ARBA00022801"/>
    </source>
</evidence>
<gene>
    <name evidence="3" type="primary">yhaM_1</name>
    <name evidence="3" type="ORF">SDC9_05823</name>
</gene>
<feature type="domain" description="HD" evidence="2">
    <location>
        <begin position="548"/>
        <end position="667"/>
    </location>
</feature>
<dbReference type="EMBL" id="VSSQ01000011">
    <property type="protein sequence ID" value="MPL60265.1"/>
    <property type="molecule type" value="Genomic_DNA"/>
</dbReference>
<keyword evidence="1 3" id="KW-0378">Hydrolase</keyword>
<dbReference type="PANTHER" id="PTHR37294:SF1">
    <property type="entry name" value="3'-5' EXORIBONUCLEASE YHAM"/>
    <property type="match status" value="1"/>
</dbReference>
<dbReference type="PROSITE" id="PS51831">
    <property type="entry name" value="HD"/>
    <property type="match status" value="1"/>
</dbReference>
<dbReference type="NCBIfam" id="TIGR00277">
    <property type="entry name" value="HDIG"/>
    <property type="match status" value="1"/>
</dbReference>
<dbReference type="CDD" id="cd00077">
    <property type="entry name" value="HDc"/>
    <property type="match status" value="1"/>
</dbReference>
<proteinExistence type="predicted"/>
<dbReference type="GO" id="GO:0016787">
    <property type="term" value="F:hydrolase activity"/>
    <property type="evidence" value="ECO:0007669"/>
    <property type="project" value="UniProtKB-KW"/>
</dbReference>
<accession>A0A644T041</accession>